<dbReference type="Proteomes" id="UP000531561">
    <property type="component" value="Unassembled WGS sequence"/>
</dbReference>
<protein>
    <submittedName>
        <fullName evidence="8">Putative transcription factor cys6 protein</fullName>
    </submittedName>
</protein>
<dbReference type="Pfam" id="PF11951">
    <property type="entry name" value="Fungal_trans_2"/>
    <property type="match status" value="1"/>
</dbReference>
<dbReference type="InterPro" id="IPR001138">
    <property type="entry name" value="Zn2Cys6_DnaBD"/>
</dbReference>
<dbReference type="EMBL" id="JABFCT010000003">
    <property type="protein sequence ID" value="KAF5877704.1"/>
    <property type="molecule type" value="Genomic_DNA"/>
</dbReference>
<evidence type="ECO:0000256" key="4">
    <source>
        <dbReference type="ARBA" id="ARBA00023125"/>
    </source>
</evidence>
<evidence type="ECO:0000256" key="6">
    <source>
        <dbReference type="ARBA" id="ARBA00023242"/>
    </source>
</evidence>
<dbReference type="GO" id="GO:0000981">
    <property type="term" value="F:DNA-binding transcription factor activity, RNA polymerase II-specific"/>
    <property type="evidence" value="ECO:0007669"/>
    <property type="project" value="InterPro"/>
</dbReference>
<keyword evidence="9" id="KW-1185">Reference proteome</keyword>
<dbReference type="RefSeq" id="XP_037196650.1">
    <property type="nucleotide sequence ID" value="XM_037332496.1"/>
</dbReference>
<feature type="domain" description="Zn(2)-C6 fungal-type" evidence="7">
    <location>
        <begin position="20"/>
        <end position="48"/>
    </location>
</feature>
<sequence>MKRTPEKTNVRSAGSRSRTGCITCKIRRVKCDEAKPGCQRCKKFGRMCDGYDERKSVSFQPQTNSRRIVPRIETKQSSQTILIPKSLPFSFPITLLGEQEAIYFQTFQCETINSLADGRKSPLWHGIVRHACLEEPSIFHCAIAIAALDRACKSRSLNSPSDFDFHHRHALQQYGKALKELQKVISRGDSCIRTTLISSLLIFCFQNFHGDVRLAINNVRMTIDLMYNWISSQTNTTTHIGFSPAPHILEHEVVEAFSRLDAHLVNWIGVSRSSCDVIPLVSPDSFDALPIPTTFTSLKEAKLSLDNIISRLFLDKVSGPIAPSLTNISQYAISEASEPPFAKELRSWTSAFQPVFDIFQSRIDGDPKDHSEFIPAGILRCQCLALKIVFWSSYYSRLNIESCNSSFHSPSPNAIQSSSQFANKNNDKEVHKLLIPVYSEIITTFRAIVNHPAFVKSFIFGCGILPQLFVVVCKCPDEMIRREAIQILKDSGGRREGIWDAKTVGLVGADILRCEAFDEHVSSLQNQDDFSSTGNHLSKEIIIENDASAWDDCKYTRQGIRLLKPIKWVEVHFAYLGMKMKLPVLRQEEVRNEREGVEHSRERYNDEVEEMHLLDWVEQYLGPRGDSLVSGFVSL</sequence>
<proteinExistence type="predicted"/>
<dbReference type="SMART" id="SM00066">
    <property type="entry name" value="GAL4"/>
    <property type="match status" value="1"/>
</dbReference>
<dbReference type="OrthoDB" id="3172332at2759"/>
<dbReference type="GO" id="GO:0008270">
    <property type="term" value="F:zinc ion binding"/>
    <property type="evidence" value="ECO:0007669"/>
    <property type="project" value="InterPro"/>
</dbReference>
<dbReference type="PANTHER" id="PTHR36206">
    <property type="entry name" value="ASPERCRYPTIN BIOSYNTHESIS CLUSTER-SPECIFIC TRANSCRIPTION REGULATOR ATNN-RELATED"/>
    <property type="match status" value="1"/>
</dbReference>
<comment type="caution">
    <text evidence="8">The sequence shown here is derived from an EMBL/GenBank/DDBJ whole genome shotgun (WGS) entry which is preliminary data.</text>
</comment>
<dbReference type="Gene3D" id="4.10.240.10">
    <property type="entry name" value="Zn(2)-C6 fungal-type DNA-binding domain"/>
    <property type="match status" value="1"/>
</dbReference>
<dbReference type="PROSITE" id="PS00463">
    <property type="entry name" value="ZN2_CY6_FUNGAL_1"/>
    <property type="match status" value="1"/>
</dbReference>
<dbReference type="CDD" id="cd00067">
    <property type="entry name" value="GAL4"/>
    <property type="match status" value="1"/>
</dbReference>
<evidence type="ECO:0000313" key="8">
    <source>
        <dbReference type="EMBL" id="KAF5877704.1"/>
    </source>
</evidence>
<evidence type="ECO:0000256" key="5">
    <source>
        <dbReference type="ARBA" id="ARBA00023163"/>
    </source>
</evidence>
<reference evidence="8 9" key="1">
    <citation type="journal article" date="2020" name="Phytopathology">
        <title>A high-quality genome resource of Botrytis fragariae, a new and rapidly spreading fungal pathogen causing strawberry gray mold in the U.S.A.</title>
        <authorList>
            <person name="Wu Y."/>
            <person name="Saski C.A."/>
            <person name="Schnabel G."/>
            <person name="Xiao S."/>
            <person name="Hu M."/>
        </authorList>
    </citation>
    <scope>NUCLEOTIDE SEQUENCE [LARGE SCALE GENOMIC DNA]</scope>
    <source>
        <strain evidence="8 9">BVB16</strain>
    </source>
</reference>
<dbReference type="GO" id="GO:0003677">
    <property type="term" value="F:DNA binding"/>
    <property type="evidence" value="ECO:0007669"/>
    <property type="project" value="UniProtKB-KW"/>
</dbReference>
<keyword evidence="4" id="KW-0238">DNA-binding</keyword>
<dbReference type="SUPFAM" id="SSF57701">
    <property type="entry name" value="Zn2/Cys6 DNA-binding domain"/>
    <property type="match status" value="1"/>
</dbReference>
<evidence type="ECO:0000256" key="1">
    <source>
        <dbReference type="ARBA" id="ARBA00022723"/>
    </source>
</evidence>
<dbReference type="GeneID" id="59256188"/>
<evidence type="ECO:0000259" key="7">
    <source>
        <dbReference type="PROSITE" id="PS50048"/>
    </source>
</evidence>
<keyword evidence="6" id="KW-0539">Nucleus</keyword>
<dbReference type="AlphaFoldDB" id="A0A8H6B1J9"/>
<dbReference type="Pfam" id="PF00172">
    <property type="entry name" value="Zn_clus"/>
    <property type="match status" value="1"/>
</dbReference>
<accession>A0A8H6B1J9</accession>
<gene>
    <name evidence="8" type="ORF">Bfra_002071</name>
</gene>
<evidence type="ECO:0000256" key="2">
    <source>
        <dbReference type="ARBA" id="ARBA00022833"/>
    </source>
</evidence>
<keyword evidence="1" id="KW-0479">Metal-binding</keyword>
<dbReference type="PROSITE" id="PS50048">
    <property type="entry name" value="ZN2_CY6_FUNGAL_2"/>
    <property type="match status" value="1"/>
</dbReference>
<dbReference type="InterPro" id="IPR021858">
    <property type="entry name" value="Fun_TF"/>
</dbReference>
<keyword evidence="5" id="KW-0804">Transcription</keyword>
<dbReference type="PANTHER" id="PTHR36206:SF4">
    <property type="entry name" value="HYPOTHETICAL CONSERVED PROTEIN (EUROFUNG)-RELATED"/>
    <property type="match status" value="1"/>
</dbReference>
<keyword evidence="2" id="KW-0862">Zinc</keyword>
<organism evidence="8 9">
    <name type="scientific">Botrytis fragariae</name>
    <dbReference type="NCBI Taxonomy" id="1964551"/>
    <lineage>
        <taxon>Eukaryota</taxon>
        <taxon>Fungi</taxon>
        <taxon>Dikarya</taxon>
        <taxon>Ascomycota</taxon>
        <taxon>Pezizomycotina</taxon>
        <taxon>Leotiomycetes</taxon>
        <taxon>Helotiales</taxon>
        <taxon>Sclerotiniaceae</taxon>
        <taxon>Botrytis</taxon>
    </lineage>
</organism>
<evidence type="ECO:0000256" key="3">
    <source>
        <dbReference type="ARBA" id="ARBA00023015"/>
    </source>
</evidence>
<dbReference type="InterPro" id="IPR052360">
    <property type="entry name" value="Transcr_Regulatory_Proteins"/>
</dbReference>
<keyword evidence="3" id="KW-0805">Transcription regulation</keyword>
<evidence type="ECO:0000313" key="9">
    <source>
        <dbReference type="Proteomes" id="UP000531561"/>
    </source>
</evidence>
<name>A0A8H6B1J9_9HELO</name>
<dbReference type="InterPro" id="IPR036864">
    <property type="entry name" value="Zn2-C6_fun-type_DNA-bd_sf"/>
</dbReference>